<keyword evidence="2" id="KW-0812">Transmembrane</keyword>
<reference evidence="3" key="1">
    <citation type="submission" date="2019-06" db="EMBL/GenBank/DDBJ databases">
        <authorList>
            <person name="Zheng W."/>
        </authorList>
    </citation>
    <scope>NUCLEOTIDE SEQUENCE</scope>
    <source>
        <strain evidence="3">QDHG01</strain>
    </source>
</reference>
<comment type="caution">
    <text evidence="3">The sequence shown here is derived from an EMBL/GenBank/DDBJ whole genome shotgun (WGS) entry which is preliminary data.</text>
</comment>
<keyword evidence="2" id="KW-0472">Membrane</keyword>
<feature type="region of interest" description="Disordered" evidence="1">
    <location>
        <begin position="522"/>
        <end position="544"/>
    </location>
</feature>
<feature type="transmembrane region" description="Helical" evidence="2">
    <location>
        <begin position="48"/>
        <end position="69"/>
    </location>
</feature>
<keyword evidence="4" id="KW-1185">Reference proteome</keyword>
<evidence type="ECO:0000313" key="3">
    <source>
        <dbReference type="EMBL" id="TNV80330.1"/>
    </source>
</evidence>
<sequence length="562" mass="64308">MSTLAKQKGKPLLNRFEERVANGLRKIDIYGHPISLKYEKSATFQSPLGGFCTIIVLFIILYQFFYLFIQTVQRDKFTVVLTESREDLNINNSTYTLNQHNFDIAVIPLITGYLPNVTLDNIDDYFTVHIQNGYLKIVGTDPLLILEDQELERCGDDRFLNLTEKTKAMGIGRYLCPKKGFKFELQGSFSSLQNKFISVKINYCDQASLDKQHPGKGRKCKPMAQSKAILPFVQYRIAQLTQNFDPNEFKESPIKSQVNVDILVGLQESISNVQNYKLSRNTVILLDNWVTDLFESENEIIYTDMRYINGAQAQYSNSSIYGLAFITYALDDRTLKIERSVQTLSYIFSLLGGLTGAISLVIQALIGWLQEKLYISALIGQLFLYQPSAFGSRQKSEKLDSVQKEVLEIESFDSSISIANRQQDLPKCGEKGPGLVPFRFSIWEIIQYSLCFKYKDKGSKKLLRIYNQAKKTIQSHFQISNVIRTLRRVDDLTKLLLSKQQRKLVPMLKSNVLMPKLNKKLDLSSQSSDESSATQESKMGHSIKKHIQRRLIRNVMTHHDAN</sequence>
<feature type="compositionally biased region" description="Low complexity" evidence="1">
    <location>
        <begin position="523"/>
        <end position="537"/>
    </location>
</feature>
<dbReference type="PANTHER" id="PTHR31398">
    <property type="entry name" value="MEIOTIC NUCLEAR DIVISION PROTEIN 1 HOMOLOG"/>
    <property type="match status" value="1"/>
</dbReference>
<dbReference type="AlphaFoldDB" id="A0A8J8T3D0"/>
<gene>
    <name evidence="3" type="ORF">FGO68_gene3640</name>
</gene>
<accession>A0A8J8T3D0</accession>
<keyword evidence="2" id="KW-1133">Transmembrane helix</keyword>
<organism evidence="3 4">
    <name type="scientific">Halteria grandinella</name>
    <dbReference type="NCBI Taxonomy" id="5974"/>
    <lineage>
        <taxon>Eukaryota</taxon>
        <taxon>Sar</taxon>
        <taxon>Alveolata</taxon>
        <taxon>Ciliophora</taxon>
        <taxon>Intramacronucleata</taxon>
        <taxon>Spirotrichea</taxon>
        <taxon>Stichotrichia</taxon>
        <taxon>Sporadotrichida</taxon>
        <taxon>Halteriidae</taxon>
        <taxon>Halteria</taxon>
    </lineage>
</organism>
<dbReference type="PANTHER" id="PTHR31398:SF0">
    <property type="entry name" value="MEIOTIC NUCLEAR DIVISION PROTEIN 1 HOMOLOG"/>
    <property type="match status" value="1"/>
</dbReference>
<dbReference type="GO" id="GO:0007131">
    <property type="term" value="P:reciprocal meiotic recombination"/>
    <property type="evidence" value="ECO:0007669"/>
    <property type="project" value="TreeGrafter"/>
</dbReference>
<dbReference type="EMBL" id="RRYP01007651">
    <property type="protein sequence ID" value="TNV80330.1"/>
    <property type="molecule type" value="Genomic_DNA"/>
</dbReference>
<dbReference type="GO" id="GO:0005634">
    <property type="term" value="C:nucleus"/>
    <property type="evidence" value="ECO:0007669"/>
    <property type="project" value="TreeGrafter"/>
</dbReference>
<evidence type="ECO:0000313" key="4">
    <source>
        <dbReference type="Proteomes" id="UP000785679"/>
    </source>
</evidence>
<evidence type="ECO:0000256" key="1">
    <source>
        <dbReference type="SAM" id="MobiDB-lite"/>
    </source>
</evidence>
<feature type="transmembrane region" description="Helical" evidence="2">
    <location>
        <begin position="343"/>
        <end position="367"/>
    </location>
</feature>
<proteinExistence type="predicted"/>
<protein>
    <submittedName>
        <fullName evidence="3">Uncharacterized protein</fullName>
    </submittedName>
</protein>
<dbReference type="OrthoDB" id="292498at2759"/>
<name>A0A8J8T3D0_HALGN</name>
<evidence type="ECO:0000256" key="2">
    <source>
        <dbReference type="SAM" id="Phobius"/>
    </source>
</evidence>
<dbReference type="Proteomes" id="UP000785679">
    <property type="component" value="Unassembled WGS sequence"/>
</dbReference>